<dbReference type="Gene3D" id="1.10.10.10">
    <property type="entry name" value="Winged helix-like DNA-binding domain superfamily/Winged helix DNA-binding domain"/>
    <property type="match status" value="1"/>
</dbReference>
<dbReference type="Pfam" id="PF02481">
    <property type="entry name" value="DNA_processg_A"/>
    <property type="match status" value="1"/>
</dbReference>
<accession>A0ABP8J6R5</accession>
<sequence length="389" mass="41399">MQVPLFTSSPDLQAGAEGPQPAASADLLPEVALTLLAGIGPLLTRQLISYAGSAQAVLSAPAAKLQKVPGVGPAVAATLRNQAAALRQAEIILRQAEKTGTRLLYYTRPDYPTRLRPLADAPVLLYYQGTAELNAPRTLAVVGTRQATDYGREQTERLIKGVAPYQPLIISGLAYGIDIVAHRAALQEGLPTIGVMATGPDQMYPAAHRRTAEKMLENGGLLTEYPFGTGPDRYNFPARNRIIAGLADGTVVVEAAIKGGALITAELALDYDREVLAVPGNLGAAASEGCNHLIRNQQASIYTGPADIEQTLNWDNALHPTKPAKAALDPADFTPEEFRLLEALGTGEKQIDELSWRAQLPGHQTASLLLGLEFRGLVKALPGKKFARI</sequence>
<evidence type="ECO:0000259" key="3">
    <source>
        <dbReference type="Pfam" id="PF02481"/>
    </source>
</evidence>
<evidence type="ECO:0000313" key="6">
    <source>
        <dbReference type="Proteomes" id="UP001500454"/>
    </source>
</evidence>
<evidence type="ECO:0000256" key="1">
    <source>
        <dbReference type="ARBA" id="ARBA00006525"/>
    </source>
</evidence>
<dbReference type="EMBL" id="BAABHA010000010">
    <property type="protein sequence ID" value="GAA4386055.1"/>
    <property type="molecule type" value="Genomic_DNA"/>
</dbReference>
<dbReference type="InterPro" id="IPR041614">
    <property type="entry name" value="DprA_WH"/>
</dbReference>
<keyword evidence="6" id="KW-1185">Reference proteome</keyword>
<evidence type="ECO:0000313" key="5">
    <source>
        <dbReference type="EMBL" id="GAA4386055.1"/>
    </source>
</evidence>
<dbReference type="Pfam" id="PF17782">
    <property type="entry name" value="WHD_DprA"/>
    <property type="match status" value="1"/>
</dbReference>
<dbReference type="InterPro" id="IPR057666">
    <property type="entry name" value="DrpA_SLOG"/>
</dbReference>
<reference evidence="6" key="1">
    <citation type="journal article" date="2019" name="Int. J. Syst. Evol. Microbiol.">
        <title>The Global Catalogue of Microorganisms (GCM) 10K type strain sequencing project: providing services to taxonomists for standard genome sequencing and annotation.</title>
        <authorList>
            <consortium name="The Broad Institute Genomics Platform"/>
            <consortium name="The Broad Institute Genome Sequencing Center for Infectious Disease"/>
            <person name="Wu L."/>
            <person name="Ma J."/>
        </authorList>
    </citation>
    <scope>NUCLEOTIDE SEQUENCE [LARGE SCALE GENOMIC DNA]</scope>
    <source>
        <strain evidence="6">JCM 17924</strain>
    </source>
</reference>
<gene>
    <name evidence="5" type="primary">dprA</name>
    <name evidence="5" type="ORF">GCM10023186_30220</name>
</gene>
<feature type="domain" description="DprA winged helix" evidence="4">
    <location>
        <begin position="326"/>
        <end position="384"/>
    </location>
</feature>
<evidence type="ECO:0000259" key="4">
    <source>
        <dbReference type="Pfam" id="PF17782"/>
    </source>
</evidence>
<dbReference type="SUPFAM" id="SSF102405">
    <property type="entry name" value="MCP/YpsA-like"/>
    <property type="match status" value="1"/>
</dbReference>
<dbReference type="NCBIfam" id="TIGR00732">
    <property type="entry name" value="dprA"/>
    <property type="match status" value="1"/>
</dbReference>
<feature type="compositionally biased region" description="Polar residues" evidence="2">
    <location>
        <begin position="1"/>
        <end position="11"/>
    </location>
</feature>
<dbReference type="PANTHER" id="PTHR43022:SF1">
    <property type="entry name" value="PROTEIN SMF"/>
    <property type="match status" value="1"/>
</dbReference>
<dbReference type="InterPro" id="IPR036388">
    <property type="entry name" value="WH-like_DNA-bd_sf"/>
</dbReference>
<dbReference type="PANTHER" id="PTHR43022">
    <property type="entry name" value="PROTEIN SMF"/>
    <property type="match status" value="1"/>
</dbReference>
<name>A0ABP8J6R5_9BACT</name>
<protein>
    <submittedName>
        <fullName evidence="5">DNA-processing protein DprA</fullName>
    </submittedName>
</protein>
<proteinExistence type="inferred from homology"/>
<dbReference type="Gene3D" id="3.40.50.450">
    <property type="match status" value="1"/>
</dbReference>
<dbReference type="SUPFAM" id="SSF47781">
    <property type="entry name" value="RuvA domain 2-like"/>
    <property type="match status" value="1"/>
</dbReference>
<dbReference type="InterPro" id="IPR010994">
    <property type="entry name" value="RuvA_2-like"/>
</dbReference>
<evidence type="ECO:0000256" key="2">
    <source>
        <dbReference type="SAM" id="MobiDB-lite"/>
    </source>
</evidence>
<comment type="similarity">
    <text evidence="1">Belongs to the DprA/Smf family.</text>
</comment>
<dbReference type="InterPro" id="IPR003488">
    <property type="entry name" value="DprA"/>
</dbReference>
<feature type="region of interest" description="Disordered" evidence="2">
    <location>
        <begin position="1"/>
        <end position="21"/>
    </location>
</feature>
<comment type="caution">
    <text evidence="5">The sequence shown here is derived from an EMBL/GenBank/DDBJ whole genome shotgun (WGS) entry which is preliminary data.</text>
</comment>
<dbReference type="Proteomes" id="UP001500454">
    <property type="component" value="Unassembled WGS sequence"/>
</dbReference>
<organism evidence="5 6">
    <name type="scientific">Hymenobacter koreensis</name>
    <dbReference type="NCBI Taxonomy" id="1084523"/>
    <lineage>
        <taxon>Bacteria</taxon>
        <taxon>Pseudomonadati</taxon>
        <taxon>Bacteroidota</taxon>
        <taxon>Cytophagia</taxon>
        <taxon>Cytophagales</taxon>
        <taxon>Hymenobacteraceae</taxon>
        <taxon>Hymenobacter</taxon>
    </lineage>
</organism>
<feature type="domain" description="Smf/DprA SLOG" evidence="3">
    <location>
        <begin position="103"/>
        <end position="312"/>
    </location>
</feature>